<evidence type="ECO:0000256" key="9">
    <source>
        <dbReference type="ARBA" id="ARBA00023204"/>
    </source>
</evidence>
<keyword evidence="2" id="KW-0547">Nucleotide-binding</keyword>
<dbReference type="Proteomes" id="UP001238163">
    <property type="component" value="Unassembled WGS sequence"/>
</dbReference>
<keyword evidence="4 13" id="KW-0378">Hydrolase</keyword>
<dbReference type="CDD" id="cd18809">
    <property type="entry name" value="SF1_C_RecD"/>
    <property type="match status" value="1"/>
</dbReference>
<dbReference type="Pfam" id="PF13538">
    <property type="entry name" value="UvrD_C_2"/>
    <property type="match status" value="1"/>
</dbReference>
<dbReference type="InterPro" id="IPR049550">
    <property type="entry name" value="RecD_N"/>
</dbReference>
<dbReference type="Gene3D" id="1.10.10.1020">
    <property type="entry name" value="RecBCD complex, subunit RecD, N-terminal domain"/>
    <property type="match status" value="1"/>
</dbReference>
<evidence type="ECO:0000259" key="11">
    <source>
        <dbReference type="Pfam" id="PF13538"/>
    </source>
</evidence>
<feature type="domain" description="UvrD-like helicase C-terminal" evidence="11">
    <location>
        <begin position="567"/>
        <end position="611"/>
    </location>
</feature>
<dbReference type="EMBL" id="JAUSVL010000001">
    <property type="protein sequence ID" value="MDQ0290076.1"/>
    <property type="molecule type" value="Genomic_DNA"/>
</dbReference>
<protein>
    <submittedName>
        <fullName evidence="13">Exodeoxyribonuclease V alpha subunit</fullName>
        <ecNumber evidence="13">3.1.11.5</ecNumber>
    </submittedName>
</protein>
<evidence type="ECO:0000256" key="1">
    <source>
        <dbReference type="ARBA" id="ARBA00022722"/>
    </source>
</evidence>
<evidence type="ECO:0000256" key="2">
    <source>
        <dbReference type="ARBA" id="ARBA00022741"/>
    </source>
</evidence>
<comment type="caution">
    <text evidence="13">The sequence shown here is derived from an EMBL/GenBank/DDBJ whole genome shotgun (WGS) entry which is preliminary data.</text>
</comment>
<dbReference type="PANTHER" id="PTHR43788">
    <property type="entry name" value="DNA2/NAM7 HELICASE FAMILY MEMBER"/>
    <property type="match status" value="1"/>
</dbReference>
<dbReference type="InterPro" id="IPR041851">
    <property type="entry name" value="RecD_N_sf"/>
</dbReference>
<evidence type="ECO:0000313" key="14">
    <source>
        <dbReference type="Proteomes" id="UP001238163"/>
    </source>
</evidence>
<organism evidence="13 14">
    <name type="scientific">Oligosphaera ethanolica</name>
    <dbReference type="NCBI Taxonomy" id="760260"/>
    <lineage>
        <taxon>Bacteria</taxon>
        <taxon>Pseudomonadati</taxon>
        <taxon>Lentisphaerota</taxon>
        <taxon>Oligosphaeria</taxon>
        <taxon>Oligosphaerales</taxon>
        <taxon>Oligosphaeraceae</taxon>
        <taxon>Oligosphaera</taxon>
    </lineage>
</organism>
<dbReference type="EC" id="3.1.11.5" evidence="13"/>
<dbReference type="PANTHER" id="PTHR43788:SF6">
    <property type="entry name" value="DNA HELICASE B"/>
    <property type="match status" value="1"/>
</dbReference>
<dbReference type="HAMAP" id="MF_01487">
    <property type="entry name" value="RecD"/>
    <property type="match status" value="1"/>
</dbReference>
<dbReference type="GO" id="GO:0003677">
    <property type="term" value="F:DNA binding"/>
    <property type="evidence" value="ECO:0007669"/>
    <property type="project" value="UniProtKB-KW"/>
</dbReference>
<keyword evidence="6" id="KW-0269">Exonuclease</keyword>
<gene>
    <name evidence="13" type="ORF">J3R75_002183</name>
</gene>
<dbReference type="GO" id="GO:0005524">
    <property type="term" value="F:ATP binding"/>
    <property type="evidence" value="ECO:0007669"/>
    <property type="project" value="UniProtKB-KW"/>
</dbReference>
<dbReference type="Pfam" id="PF21185">
    <property type="entry name" value="RecD_N"/>
    <property type="match status" value="1"/>
</dbReference>
<sequence>MTMINHSFLEQLELATPFSTIETEFGRFLCRLSRMPAKADNDVPDAGGPSASEAAVDYAAGSATDTDTDALWQFLAHLLLRYVRDGHSCVDVEHWRQALLAQLQNEDEKAALTGDARDNFLATLSALSASAVHDAIRTLAKAHPLIIGSKADEGTPLVFQGDRLYLNKYRQYELDIAAWVHRAMAVPGVAPVPLAEIRRCTEYFSTSEDNPDFQQLAVQQALSRRFAIITGGPGTGKTTVLSAILALICREQPDWRIALAAPTGKAKVRMQEAITAGVEKLSADVSDEVKEKLLSLPASTVHTLIGLRPDMAKPIYHAGKRLPYDLVVVDEASMVSLPNMAQLIRALRPDARLLLLGDKDQLSSVETGSVLADLCQCQTLKGAIAVLHKNYRAKDNCVLTECAKRVVETKDPAAIAQLAEDFYTTHADPSQPGAEFNAIDLPGEKKLTAALRAQLKDWDLLAWKDAQTVDACFAYVQSFKILASNREGPFGVVNLNKIMPEIIGIKPFANGTPLMILENDKLTGLNNGDIGVVWENQVHFPSPELGGKDSKKQYRVFALGGLPSYELVYAMTIHKSQGSGYNRVLMVLPEKDNPVLTRELVYTGITRTELKFRLWAPKEVLKTALLRPTRRISGLVAALDNGEA</sequence>
<keyword evidence="1" id="KW-0540">Nuclease</keyword>
<keyword evidence="10" id="KW-0413">Isomerase</keyword>
<dbReference type="Pfam" id="PF13245">
    <property type="entry name" value="AAA_19"/>
    <property type="match status" value="1"/>
</dbReference>
<dbReference type="InterPro" id="IPR006344">
    <property type="entry name" value="RecD"/>
</dbReference>
<evidence type="ECO:0000256" key="6">
    <source>
        <dbReference type="ARBA" id="ARBA00022839"/>
    </source>
</evidence>
<evidence type="ECO:0000256" key="8">
    <source>
        <dbReference type="ARBA" id="ARBA00023125"/>
    </source>
</evidence>
<dbReference type="SUPFAM" id="SSF52540">
    <property type="entry name" value="P-loop containing nucleoside triphosphate hydrolases"/>
    <property type="match status" value="2"/>
</dbReference>
<evidence type="ECO:0000256" key="7">
    <source>
        <dbReference type="ARBA" id="ARBA00022840"/>
    </source>
</evidence>
<evidence type="ECO:0000256" key="3">
    <source>
        <dbReference type="ARBA" id="ARBA00022763"/>
    </source>
</evidence>
<keyword evidence="5" id="KW-0347">Helicase</keyword>
<evidence type="ECO:0000313" key="13">
    <source>
        <dbReference type="EMBL" id="MDQ0290076.1"/>
    </source>
</evidence>
<dbReference type="Gene3D" id="3.40.50.300">
    <property type="entry name" value="P-loop containing nucleotide triphosphate hydrolases"/>
    <property type="match status" value="2"/>
</dbReference>
<dbReference type="InterPro" id="IPR027785">
    <property type="entry name" value="UvrD-like_helicase_C"/>
</dbReference>
<dbReference type="AlphaFoldDB" id="A0AAE3VGZ0"/>
<keyword evidence="3" id="KW-0227">DNA damage</keyword>
<evidence type="ECO:0000256" key="4">
    <source>
        <dbReference type="ARBA" id="ARBA00022801"/>
    </source>
</evidence>
<keyword evidence="7" id="KW-0067">ATP-binding</keyword>
<feature type="domain" description="RecBCD enzyme subunit RecD N-terminal" evidence="12">
    <location>
        <begin position="64"/>
        <end position="165"/>
    </location>
</feature>
<evidence type="ECO:0000256" key="10">
    <source>
        <dbReference type="ARBA" id="ARBA00023235"/>
    </source>
</evidence>
<name>A0AAE3VGZ0_9BACT</name>
<dbReference type="InterPro" id="IPR027417">
    <property type="entry name" value="P-loop_NTPase"/>
</dbReference>
<dbReference type="GO" id="GO:0006302">
    <property type="term" value="P:double-strand break repair"/>
    <property type="evidence" value="ECO:0007669"/>
    <property type="project" value="InterPro"/>
</dbReference>
<dbReference type="CDD" id="cd17933">
    <property type="entry name" value="DEXSc_RecD-like"/>
    <property type="match status" value="1"/>
</dbReference>
<accession>A0AAE3VGZ0</accession>
<dbReference type="GO" id="GO:0009338">
    <property type="term" value="C:exodeoxyribonuclease V complex"/>
    <property type="evidence" value="ECO:0007669"/>
    <property type="project" value="InterPro"/>
</dbReference>
<dbReference type="GO" id="GO:0006310">
    <property type="term" value="P:DNA recombination"/>
    <property type="evidence" value="ECO:0007669"/>
    <property type="project" value="InterPro"/>
</dbReference>
<proteinExistence type="inferred from homology"/>
<keyword evidence="8" id="KW-0238">DNA-binding</keyword>
<dbReference type="RefSeq" id="WP_307261498.1">
    <property type="nucleotide sequence ID" value="NZ_JAUSVL010000001.1"/>
</dbReference>
<dbReference type="GO" id="GO:0017116">
    <property type="term" value="F:single-stranded DNA helicase activity"/>
    <property type="evidence" value="ECO:0007669"/>
    <property type="project" value="TreeGrafter"/>
</dbReference>
<evidence type="ECO:0000259" key="12">
    <source>
        <dbReference type="Pfam" id="PF21185"/>
    </source>
</evidence>
<keyword evidence="14" id="KW-1185">Reference proteome</keyword>
<dbReference type="GO" id="GO:0008854">
    <property type="term" value="F:exodeoxyribonuclease V activity"/>
    <property type="evidence" value="ECO:0007669"/>
    <property type="project" value="UniProtKB-EC"/>
</dbReference>
<evidence type="ECO:0000256" key="5">
    <source>
        <dbReference type="ARBA" id="ARBA00022806"/>
    </source>
</evidence>
<reference evidence="13" key="1">
    <citation type="submission" date="2023-07" db="EMBL/GenBank/DDBJ databases">
        <title>Genomic Encyclopedia of Type Strains, Phase IV (KMG-IV): sequencing the most valuable type-strain genomes for metagenomic binning, comparative biology and taxonomic classification.</title>
        <authorList>
            <person name="Goeker M."/>
        </authorList>
    </citation>
    <scope>NUCLEOTIDE SEQUENCE</scope>
    <source>
        <strain evidence="13">DSM 24202</strain>
    </source>
</reference>
<keyword evidence="9" id="KW-0234">DNA repair</keyword>
<dbReference type="InterPro" id="IPR050534">
    <property type="entry name" value="Coronavir_polyprotein_1ab"/>
</dbReference>
<dbReference type="NCBIfam" id="TIGR01447">
    <property type="entry name" value="recD"/>
    <property type="match status" value="1"/>
</dbReference>